<dbReference type="Proteomes" id="UP000641588">
    <property type="component" value="Unassembled WGS sequence"/>
</dbReference>
<reference evidence="1" key="1">
    <citation type="submission" date="2019-10" db="EMBL/GenBank/DDBJ databases">
        <title>Description of Paenibacillus glebae sp. nov.</title>
        <authorList>
            <person name="Carlier A."/>
            <person name="Qi S."/>
        </authorList>
    </citation>
    <scope>NUCLEOTIDE SEQUENCE</scope>
    <source>
        <strain evidence="1">LMG 31456</strain>
    </source>
</reference>
<name>A0A972JXV2_9BACL</name>
<accession>A0A972JXV2</accession>
<evidence type="ECO:0000313" key="2">
    <source>
        <dbReference type="Proteomes" id="UP000641588"/>
    </source>
</evidence>
<dbReference type="RefSeq" id="WP_171650058.1">
    <property type="nucleotide sequence ID" value="NZ_WHOD01000005.1"/>
</dbReference>
<comment type="caution">
    <text evidence="1">The sequence shown here is derived from an EMBL/GenBank/DDBJ whole genome shotgun (WGS) entry which is preliminary data.</text>
</comment>
<dbReference type="EMBL" id="WHOD01000005">
    <property type="protein sequence ID" value="NOU91881.1"/>
    <property type="molecule type" value="Genomic_DNA"/>
</dbReference>
<organism evidence="1 2">
    <name type="scientific">Paenibacillus foliorum</name>
    <dbReference type="NCBI Taxonomy" id="2654974"/>
    <lineage>
        <taxon>Bacteria</taxon>
        <taxon>Bacillati</taxon>
        <taxon>Bacillota</taxon>
        <taxon>Bacilli</taxon>
        <taxon>Bacillales</taxon>
        <taxon>Paenibacillaceae</taxon>
        <taxon>Paenibacillus</taxon>
    </lineage>
</organism>
<sequence length="270" mass="32367">MGLEKIKKFINDGRYLELRMEKEKLHILKNTIREEQDQLDIKRMVWAELGVVGEFQIYKRFDYNSIELKHILHSIGILPLVSYIKGNNLTDEELDKIDHIFPRKKRYLRFYPNQKLMQCQNVPVFNTEINDLNLIEKVDLWRQSYRNFEQLNNSWNRERKIALASPELSINTKFPFECGTFSILESPPIYRTDILIGFLDTETILKKAVVDIVKLEDFAARGFINFSDLKLFRKVVDVQRRYWLITLQKEKDKKVYWENRLKKLSMLSQI</sequence>
<proteinExistence type="predicted"/>
<evidence type="ECO:0000313" key="1">
    <source>
        <dbReference type="EMBL" id="NOU91881.1"/>
    </source>
</evidence>
<keyword evidence="2" id="KW-1185">Reference proteome</keyword>
<protein>
    <submittedName>
        <fullName evidence="1">Uncharacterized protein</fullName>
    </submittedName>
</protein>
<dbReference type="AlphaFoldDB" id="A0A972JXV2"/>
<gene>
    <name evidence="1" type="ORF">GC093_01325</name>
</gene>